<evidence type="ECO:0000259" key="5">
    <source>
        <dbReference type="Pfam" id="PF04101"/>
    </source>
</evidence>
<sequence length="372" mass="41258">MEALILSCGTGGGHNMAAKAMAQQLQRRGHTVTQMDPYQLVSQRTADRVGALYSGLVQRSPRGFGVLYSLGEAYRKLPVRSPVYWANGRLASAMERYLHEHRFDCIVMTHMYAAHILAHVQGPLPPTLLIATDYTCIPFMEESRCDWYGVPSPDLVEEFVSRGIPKEKIWPAGIPVREEFGRQETREEACARLGLPPQNRYLLLAGGEIGAGQITQSLEALRSYVQERPACRVLVICGKNRRLYDQLVKEWGKPPQMQWMGCTEDMAGYMRASDVFITKPGGLSSTEAAVLGIPLVHITPIPGCEQHNGTYFSSRGMSVLVQDPQRELLLALQALGPAERVRMVAAQKRYVPGSAAEDLCRLLEESCQKAAL</sequence>
<evidence type="ECO:0000256" key="3">
    <source>
        <dbReference type="ARBA" id="ARBA00022676"/>
    </source>
</evidence>
<evidence type="ECO:0000313" key="7">
    <source>
        <dbReference type="EMBL" id="HJB97981.1"/>
    </source>
</evidence>
<dbReference type="EMBL" id="DWXG01000041">
    <property type="protein sequence ID" value="HJB97981.1"/>
    <property type="molecule type" value="Genomic_DNA"/>
</dbReference>
<feature type="domain" description="Diacylglycerol glucosyltransferase N-terminal" evidence="6">
    <location>
        <begin position="14"/>
        <end position="176"/>
    </location>
</feature>
<comment type="subcellular location">
    <subcellularLocation>
        <location evidence="1">Membrane</location>
    </subcellularLocation>
</comment>
<name>A0A9D2SFM7_9FIRM</name>
<dbReference type="InterPro" id="IPR050519">
    <property type="entry name" value="Glycosyltransf_28_UgtP"/>
</dbReference>
<evidence type="ECO:0000259" key="6">
    <source>
        <dbReference type="Pfam" id="PF06925"/>
    </source>
</evidence>
<evidence type="ECO:0000256" key="2">
    <source>
        <dbReference type="ARBA" id="ARBA00006962"/>
    </source>
</evidence>
<dbReference type="PANTHER" id="PTHR43025:SF3">
    <property type="entry name" value="MONOGALACTOSYLDIACYLGLYCEROL SYNTHASE 1, CHLOROPLASTIC"/>
    <property type="match status" value="1"/>
</dbReference>
<evidence type="ECO:0000313" key="8">
    <source>
        <dbReference type="Proteomes" id="UP000826793"/>
    </source>
</evidence>
<dbReference type="AlphaFoldDB" id="A0A9D2SFM7"/>
<dbReference type="GO" id="GO:0016758">
    <property type="term" value="F:hexosyltransferase activity"/>
    <property type="evidence" value="ECO:0007669"/>
    <property type="project" value="InterPro"/>
</dbReference>
<dbReference type="GO" id="GO:0016020">
    <property type="term" value="C:membrane"/>
    <property type="evidence" value="ECO:0007669"/>
    <property type="project" value="UniProtKB-SubCell"/>
</dbReference>
<gene>
    <name evidence="7" type="ORF">H9710_05295</name>
</gene>
<comment type="similarity">
    <text evidence="2">Belongs to the glycosyltransferase 28 family.</text>
</comment>
<protein>
    <submittedName>
        <fullName evidence="7">Uncharacterized protein</fullName>
    </submittedName>
</protein>
<organism evidence="7 8">
    <name type="scientific">Candidatus Acutalibacter pullicola</name>
    <dbReference type="NCBI Taxonomy" id="2838417"/>
    <lineage>
        <taxon>Bacteria</taxon>
        <taxon>Bacillati</taxon>
        <taxon>Bacillota</taxon>
        <taxon>Clostridia</taxon>
        <taxon>Eubacteriales</taxon>
        <taxon>Acutalibacteraceae</taxon>
        <taxon>Acutalibacter</taxon>
    </lineage>
</organism>
<keyword evidence="4" id="KW-0808">Transferase</keyword>
<reference evidence="7" key="1">
    <citation type="journal article" date="2021" name="PeerJ">
        <title>Extensive microbial diversity within the chicken gut microbiome revealed by metagenomics and culture.</title>
        <authorList>
            <person name="Gilroy R."/>
            <person name="Ravi A."/>
            <person name="Getino M."/>
            <person name="Pursley I."/>
            <person name="Horton D.L."/>
            <person name="Alikhan N.F."/>
            <person name="Baker D."/>
            <person name="Gharbi K."/>
            <person name="Hall N."/>
            <person name="Watson M."/>
            <person name="Adriaenssens E.M."/>
            <person name="Foster-Nyarko E."/>
            <person name="Jarju S."/>
            <person name="Secka A."/>
            <person name="Antonio M."/>
            <person name="Oren A."/>
            <person name="Chaudhuri R.R."/>
            <person name="La Ragione R."/>
            <person name="Hildebrand F."/>
            <person name="Pallen M.J."/>
        </authorList>
    </citation>
    <scope>NUCLEOTIDE SEQUENCE</scope>
    <source>
        <strain evidence="7">CHK185-1770</strain>
    </source>
</reference>
<evidence type="ECO:0000256" key="1">
    <source>
        <dbReference type="ARBA" id="ARBA00004370"/>
    </source>
</evidence>
<dbReference type="GO" id="GO:0009247">
    <property type="term" value="P:glycolipid biosynthetic process"/>
    <property type="evidence" value="ECO:0007669"/>
    <property type="project" value="InterPro"/>
</dbReference>
<accession>A0A9D2SFM7</accession>
<dbReference type="SUPFAM" id="SSF53756">
    <property type="entry name" value="UDP-Glycosyltransferase/glycogen phosphorylase"/>
    <property type="match status" value="1"/>
</dbReference>
<evidence type="ECO:0000256" key="4">
    <source>
        <dbReference type="ARBA" id="ARBA00022679"/>
    </source>
</evidence>
<dbReference type="PANTHER" id="PTHR43025">
    <property type="entry name" value="MONOGALACTOSYLDIACYLGLYCEROL SYNTHASE"/>
    <property type="match status" value="1"/>
</dbReference>
<dbReference type="Pfam" id="PF04101">
    <property type="entry name" value="Glyco_tran_28_C"/>
    <property type="match status" value="1"/>
</dbReference>
<dbReference type="Pfam" id="PF06925">
    <property type="entry name" value="MGDG_synth"/>
    <property type="match status" value="1"/>
</dbReference>
<proteinExistence type="inferred from homology"/>
<dbReference type="InterPro" id="IPR007235">
    <property type="entry name" value="Glyco_trans_28_C"/>
</dbReference>
<keyword evidence="3" id="KW-0328">Glycosyltransferase</keyword>
<dbReference type="Gene3D" id="3.40.50.2000">
    <property type="entry name" value="Glycogen Phosphorylase B"/>
    <property type="match status" value="1"/>
</dbReference>
<dbReference type="InterPro" id="IPR009695">
    <property type="entry name" value="Diacylglyc_glucosyltr_N"/>
</dbReference>
<comment type="caution">
    <text evidence="7">The sequence shown here is derived from an EMBL/GenBank/DDBJ whole genome shotgun (WGS) entry which is preliminary data.</text>
</comment>
<reference evidence="7" key="2">
    <citation type="submission" date="2021-04" db="EMBL/GenBank/DDBJ databases">
        <authorList>
            <person name="Gilroy R."/>
        </authorList>
    </citation>
    <scope>NUCLEOTIDE SEQUENCE</scope>
    <source>
        <strain evidence="7">CHK185-1770</strain>
    </source>
</reference>
<dbReference type="Proteomes" id="UP000826793">
    <property type="component" value="Unassembled WGS sequence"/>
</dbReference>
<feature type="domain" description="Glycosyl transferase family 28 C-terminal" evidence="5">
    <location>
        <begin position="204"/>
        <end position="299"/>
    </location>
</feature>